<dbReference type="AlphaFoldDB" id="A0A7J3KHT6"/>
<organism evidence="2">
    <name type="scientific">Staphylothermus marinus</name>
    <dbReference type="NCBI Taxonomy" id="2280"/>
    <lineage>
        <taxon>Archaea</taxon>
        <taxon>Thermoproteota</taxon>
        <taxon>Thermoprotei</taxon>
        <taxon>Desulfurococcales</taxon>
        <taxon>Desulfurococcaceae</taxon>
        <taxon>Staphylothermus</taxon>
    </lineage>
</organism>
<dbReference type="InterPro" id="IPR050664">
    <property type="entry name" value="Octanoyltrans_LipM/LipL"/>
</dbReference>
<evidence type="ECO:0000259" key="1">
    <source>
        <dbReference type="PROSITE" id="PS51733"/>
    </source>
</evidence>
<dbReference type="PROSITE" id="PS51733">
    <property type="entry name" value="BPL_LPL_CATALYTIC"/>
    <property type="match status" value="1"/>
</dbReference>
<dbReference type="InterPro" id="IPR045864">
    <property type="entry name" value="aa-tRNA-synth_II/BPL/LPL"/>
</dbReference>
<evidence type="ECO:0000313" key="2">
    <source>
        <dbReference type="EMBL" id="HGQ59754.1"/>
    </source>
</evidence>
<dbReference type="GO" id="GO:0016874">
    <property type="term" value="F:ligase activity"/>
    <property type="evidence" value="ECO:0007669"/>
    <property type="project" value="UniProtKB-KW"/>
</dbReference>
<name>A0A7J3KHT6_STAMA</name>
<dbReference type="PANTHER" id="PTHR43679:SF2">
    <property type="entry name" value="OCTANOYL-[GCVH]:PROTEIN N-OCTANOYLTRANSFERASE"/>
    <property type="match status" value="1"/>
</dbReference>
<dbReference type="EMBL" id="DTBE01000090">
    <property type="protein sequence ID" value="HGQ59754.1"/>
    <property type="molecule type" value="Genomic_DNA"/>
</dbReference>
<dbReference type="SUPFAM" id="SSF55681">
    <property type="entry name" value="Class II aaRS and biotin synthetases"/>
    <property type="match status" value="1"/>
</dbReference>
<dbReference type="CDD" id="cd16443">
    <property type="entry name" value="LplA"/>
    <property type="match status" value="1"/>
</dbReference>
<dbReference type="PANTHER" id="PTHR43679">
    <property type="entry name" value="OCTANOYLTRANSFERASE LIPM-RELATED"/>
    <property type="match status" value="1"/>
</dbReference>
<proteinExistence type="predicted"/>
<dbReference type="Pfam" id="PF21948">
    <property type="entry name" value="LplA-B_cat"/>
    <property type="match status" value="1"/>
</dbReference>
<dbReference type="Gene3D" id="3.30.930.10">
    <property type="entry name" value="Bira Bifunctional Protein, Domain 2"/>
    <property type="match status" value="1"/>
</dbReference>
<reference evidence="2" key="1">
    <citation type="journal article" date="2020" name="mSystems">
        <title>Genome- and Community-Level Interaction Insights into Carbon Utilization and Element Cycling Functions of Hydrothermarchaeota in Hydrothermal Sediment.</title>
        <authorList>
            <person name="Zhou Z."/>
            <person name="Liu Y."/>
            <person name="Xu W."/>
            <person name="Pan J."/>
            <person name="Luo Z.H."/>
            <person name="Li M."/>
        </authorList>
    </citation>
    <scope>NUCLEOTIDE SEQUENCE [LARGE SCALE GENOMIC DNA]</scope>
    <source>
        <strain evidence="2">SpSt-638</strain>
    </source>
</reference>
<keyword evidence="2" id="KW-0436">Ligase</keyword>
<accession>A0A7J3KHT6</accession>
<feature type="domain" description="BPL/LPL catalytic" evidence="1">
    <location>
        <begin position="30"/>
        <end position="222"/>
    </location>
</feature>
<sequence length="251" mass="28788">MVWRLIIDTGRDPYWNMAIDEALLILRENGLIHNTLRIYWFKPSSVTIGYFQKVSDSVDEDYASTLGVPYTRRITGGGSVYHDENGELTYSVIASLNDFPRDPIERYRVICSGLVRAIEYFGLRGEFKPINDVLINNKKVSGSAQTWRKNAFLQHGTFMYNTDLDKLAHVLKAPKEKLSSRGLVSIKERVTTISIELGRIVTRDEALKALIEGFKNALNVDFQEDSLSSLENRYAEGLVNKYRSLEWIRRK</sequence>
<comment type="caution">
    <text evidence="2">The sequence shown here is derived from an EMBL/GenBank/DDBJ whole genome shotgun (WGS) entry which is preliminary data.</text>
</comment>
<gene>
    <name evidence="2" type="ORF">ENU09_03460</name>
</gene>
<dbReference type="InterPro" id="IPR004143">
    <property type="entry name" value="BPL_LPL_catalytic"/>
</dbReference>
<protein>
    <submittedName>
        <fullName evidence="2">Lipoate--protein ligase family protein</fullName>
    </submittedName>
</protein>